<feature type="transmembrane region" description="Helical" evidence="5">
    <location>
        <begin position="303"/>
        <end position="328"/>
    </location>
</feature>
<dbReference type="Gene3D" id="3.40.1710.10">
    <property type="entry name" value="abc type-2 transporter like domain"/>
    <property type="match status" value="1"/>
</dbReference>
<keyword evidence="8" id="KW-1185">Reference proteome</keyword>
<accession>A0A545UAU4</accession>
<gene>
    <name evidence="7" type="ORF">FLL46_16980</name>
</gene>
<feature type="transmembrane region" description="Helical" evidence="5">
    <location>
        <begin position="387"/>
        <end position="410"/>
    </location>
</feature>
<organism evidence="7 8">
    <name type="scientific">Aliikangiella coralliicola</name>
    <dbReference type="NCBI Taxonomy" id="2592383"/>
    <lineage>
        <taxon>Bacteria</taxon>
        <taxon>Pseudomonadati</taxon>
        <taxon>Pseudomonadota</taxon>
        <taxon>Gammaproteobacteria</taxon>
        <taxon>Oceanospirillales</taxon>
        <taxon>Pleioneaceae</taxon>
        <taxon>Aliikangiella</taxon>
    </lineage>
</organism>
<evidence type="ECO:0000256" key="3">
    <source>
        <dbReference type="ARBA" id="ARBA00022989"/>
    </source>
</evidence>
<feature type="transmembrane region" description="Helical" evidence="5">
    <location>
        <begin position="199"/>
        <end position="221"/>
    </location>
</feature>
<evidence type="ECO:0000256" key="5">
    <source>
        <dbReference type="SAM" id="Phobius"/>
    </source>
</evidence>
<dbReference type="PANTHER" id="PTHR43471:SF3">
    <property type="entry name" value="ABC TRANSPORTER PERMEASE PROTEIN NATB"/>
    <property type="match status" value="1"/>
</dbReference>
<keyword evidence="4 5" id="KW-0472">Membrane</keyword>
<feature type="transmembrane region" description="Helical" evidence="5">
    <location>
        <begin position="242"/>
        <end position="272"/>
    </location>
</feature>
<dbReference type="AlphaFoldDB" id="A0A545UAU4"/>
<dbReference type="Pfam" id="PF12698">
    <property type="entry name" value="ABC2_membrane_3"/>
    <property type="match status" value="1"/>
</dbReference>
<dbReference type="Proteomes" id="UP000315439">
    <property type="component" value="Unassembled WGS sequence"/>
</dbReference>
<evidence type="ECO:0000256" key="2">
    <source>
        <dbReference type="ARBA" id="ARBA00022692"/>
    </source>
</evidence>
<reference evidence="7 8" key="1">
    <citation type="submission" date="2019-07" db="EMBL/GenBank/DDBJ databases">
        <title>Draft genome for Aliikangiella sp. M105.</title>
        <authorList>
            <person name="Wang G."/>
        </authorList>
    </citation>
    <scope>NUCLEOTIDE SEQUENCE [LARGE SCALE GENOMIC DNA]</scope>
    <source>
        <strain evidence="7 8">M105</strain>
    </source>
</reference>
<dbReference type="EMBL" id="VIKS01000010">
    <property type="protein sequence ID" value="TQV86592.1"/>
    <property type="molecule type" value="Genomic_DNA"/>
</dbReference>
<feature type="domain" description="ABC-2 type transporter transmembrane" evidence="6">
    <location>
        <begin position="24"/>
        <end position="402"/>
    </location>
</feature>
<name>A0A545UAU4_9GAMM</name>
<protein>
    <submittedName>
        <fullName evidence="7">ABC transporter permease</fullName>
    </submittedName>
</protein>
<comment type="subcellular location">
    <subcellularLocation>
        <location evidence="1">Membrane</location>
        <topology evidence="1">Multi-pass membrane protein</topology>
    </subcellularLocation>
</comment>
<dbReference type="PANTHER" id="PTHR43471">
    <property type="entry name" value="ABC TRANSPORTER PERMEASE"/>
    <property type="match status" value="1"/>
</dbReference>
<evidence type="ECO:0000256" key="4">
    <source>
        <dbReference type="ARBA" id="ARBA00023136"/>
    </source>
</evidence>
<proteinExistence type="predicted"/>
<dbReference type="InterPro" id="IPR013525">
    <property type="entry name" value="ABC2_TM"/>
</dbReference>
<evidence type="ECO:0000259" key="6">
    <source>
        <dbReference type="Pfam" id="PF12698"/>
    </source>
</evidence>
<evidence type="ECO:0000313" key="7">
    <source>
        <dbReference type="EMBL" id="TQV86592.1"/>
    </source>
</evidence>
<comment type="caution">
    <text evidence="7">The sequence shown here is derived from an EMBL/GenBank/DDBJ whole genome shotgun (WGS) entry which is preliminary data.</text>
</comment>
<keyword evidence="3 5" id="KW-1133">Transmembrane helix</keyword>
<evidence type="ECO:0000313" key="8">
    <source>
        <dbReference type="Proteomes" id="UP000315439"/>
    </source>
</evidence>
<dbReference type="GO" id="GO:0140359">
    <property type="term" value="F:ABC-type transporter activity"/>
    <property type="evidence" value="ECO:0007669"/>
    <property type="project" value="InterPro"/>
</dbReference>
<feature type="transmembrane region" description="Helical" evidence="5">
    <location>
        <begin position="26"/>
        <end position="47"/>
    </location>
</feature>
<evidence type="ECO:0000256" key="1">
    <source>
        <dbReference type="ARBA" id="ARBA00004141"/>
    </source>
</evidence>
<dbReference type="GO" id="GO:0016020">
    <property type="term" value="C:membrane"/>
    <property type="evidence" value="ECO:0007669"/>
    <property type="project" value="UniProtKB-SubCell"/>
</dbReference>
<sequence length="419" mass="46758">MKRRWLKMLKVYFKELLELTRDKKTLIFTILLPTLIMPIILLGFTTLSVKIAQKANVETLKFAIVGGDYFPELKEVLTNNESLKFSLVDVDKSESVNELINDSEIRFALVISENIRKDIDDGLSGEIEFRYNDSAATSALIYKRVNDAIDSLKVAELNKRYKSIGLTQEQGEAFSKPIKLVRKSTADKRESLGEKFGALLPYILILVGLSGAMYPAIDLGVGEKERGTLETLLLTPVPRFQLVFAKFAVIFTTSFLSVFLSLISFALVTTIFGPMFVNSMGAEASKSAGEVLETLSTVSITDVFLMFSMLVPVAAIFASALLSVSIYARTFKEAQNYMSPIMIVVFLPLILSILPGVKLDWVWASVPITNVSLAIKEIFKGTIDMDMLFVIFASTTLIAGLLLALCNWWFQREQVLFRN</sequence>
<dbReference type="OrthoDB" id="5486437at2"/>
<keyword evidence="2 5" id="KW-0812">Transmembrane</keyword>
<feature type="transmembrane region" description="Helical" evidence="5">
    <location>
        <begin position="340"/>
        <end position="357"/>
    </location>
</feature>